<evidence type="ECO:0000313" key="2">
    <source>
        <dbReference type="EMBL" id="KPI82577.1"/>
    </source>
</evidence>
<evidence type="ECO:0000313" key="3">
    <source>
        <dbReference type="Proteomes" id="UP000038009"/>
    </source>
</evidence>
<dbReference type="EMBL" id="LJSK01000732">
    <property type="protein sequence ID" value="KPI82577.1"/>
    <property type="molecule type" value="Genomic_DNA"/>
</dbReference>
<feature type="compositionally biased region" description="Polar residues" evidence="1">
    <location>
        <begin position="86"/>
        <end position="96"/>
    </location>
</feature>
<accession>A0A0N0P2J1</accession>
<organism evidence="2 3">
    <name type="scientific">Leptomonas seymouri</name>
    <dbReference type="NCBI Taxonomy" id="5684"/>
    <lineage>
        <taxon>Eukaryota</taxon>
        <taxon>Discoba</taxon>
        <taxon>Euglenozoa</taxon>
        <taxon>Kinetoplastea</taxon>
        <taxon>Metakinetoplastina</taxon>
        <taxon>Trypanosomatida</taxon>
        <taxon>Trypanosomatidae</taxon>
        <taxon>Leishmaniinae</taxon>
        <taxon>Leptomonas</taxon>
    </lineage>
</organism>
<protein>
    <submittedName>
        <fullName evidence="2">Uncharacterized protein</fullName>
    </submittedName>
</protein>
<dbReference type="Proteomes" id="UP000038009">
    <property type="component" value="Unassembled WGS sequence"/>
</dbReference>
<keyword evidence="3" id="KW-1185">Reference proteome</keyword>
<dbReference type="AlphaFoldDB" id="A0A0N0P2J1"/>
<name>A0A0N0P2J1_LEPSE</name>
<gene>
    <name evidence="2" type="ORF">ABL78_8413</name>
</gene>
<dbReference type="VEuPathDB" id="TriTrypDB:Lsey_0733_0010"/>
<feature type="region of interest" description="Disordered" evidence="1">
    <location>
        <begin position="86"/>
        <end position="105"/>
    </location>
</feature>
<reference evidence="2 3" key="1">
    <citation type="journal article" date="2015" name="PLoS Pathog.">
        <title>Leptomonas seymouri: Adaptations to the Dixenous Life Cycle Analyzed by Genome Sequencing, Transcriptome Profiling and Co-infection with Leishmania donovani.</title>
        <authorList>
            <person name="Kraeva N."/>
            <person name="Butenko A."/>
            <person name="Hlavacova J."/>
            <person name="Kostygov A."/>
            <person name="Myskova J."/>
            <person name="Grybchuk D."/>
            <person name="Lestinova T."/>
            <person name="Votypka J."/>
            <person name="Volf P."/>
            <person name="Opperdoes F."/>
            <person name="Flegontov P."/>
            <person name="Lukes J."/>
            <person name="Yurchenko V."/>
        </authorList>
    </citation>
    <scope>NUCLEOTIDE SEQUENCE [LARGE SCALE GENOMIC DNA]</scope>
    <source>
        <strain evidence="2 3">ATCC 30220</strain>
    </source>
</reference>
<evidence type="ECO:0000256" key="1">
    <source>
        <dbReference type="SAM" id="MobiDB-lite"/>
    </source>
</evidence>
<comment type="caution">
    <text evidence="2">The sequence shown here is derived from an EMBL/GenBank/DDBJ whole genome shotgun (WGS) entry which is preliminary data.</text>
</comment>
<sequence length="105" mass="11038">MASTDTEAFFSPSFITSSAEKAASFSSPSLSPPLVFLRPLEVSEGSLMLPVVLSPVGARPTTISTWQGSMTVLRDCPNLSLQAIDHTSSPGCSASGSREKAGWKF</sequence>
<proteinExistence type="predicted"/>